<dbReference type="PIRSF" id="PIRSF004803">
    <property type="entry name" value="RnjA"/>
    <property type="match status" value="1"/>
</dbReference>
<evidence type="ECO:0000256" key="11">
    <source>
        <dbReference type="ARBA" id="ARBA00065702"/>
    </source>
</evidence>
<dbReference type="GO" id="GO:0004534">
    <property type="term" value="F:5'-3' RNA exonuclease activity"/>
    <property type="evidence" value="ECO:0007669"/>
    <property type="project" value="UniProtKB-UniRule"/>
</dbReference>
<keyword evidence="8 16" id="KW-0862">Zinc</keyword>
<accession>A0A1G8PR76</accession>
<feature type="active site" description="Proton donor" evidence="14">
    <location>
        <position position="197"/>
    </location>
</feature>
<feature type="binding site" evidence="16">
    <location>
        <position position="444"/>
    </location>
    <ligand>
        <name>Ca(2+)</name>
        <dbReference type="ChEBI" id="CHEBI:29108"/>
    </ligand>
</feature>
<dbReference type="InterPro" id="IPR004613">
    <property type="entry name" value="RNase_J"/>
</dbReference>
<feature type="binding site" evidence="15">
    <location>
        <begin position="234"/>
        <end position="236"/>
    </location>
    <ligand>
        <name>substrate</name>
    </ligand>
</feature>
<comment type="subunit">
    <text evidence="12">Homodimer, may be a subunit of the RNA degradosome.</text>
</comment>
<evidence type="ECO:0000256" key="4">
    <source>
        <dbReference type="ARBA" id="ARBA00022722"/>
    </source>
</evidence>
<dbReference type="Pfam" id="PF07521">
    <property type="entry name" value="RMMBL"/>
    <property type="match status" value="1"/>
</dbReference>
<comment type="subunit">
    <text evidence="11">Unclear whether it forms homodimers or belongs to a larger complex. According to probably does not form homodimers, while shows homodimer formation. Both reports show RNase J1 and J2 interaction, probably as a heterotetramer shows it is a component of a possible RNA degradosome complex composed of rny, rnjA, rnjB, pnp, pfkA and eno, while finds no evidence of an RNA degradosome complex.</text>
</comment>
<keyword evidence="9 12" id="KW-0269">Exonuclease</keyword>
<organism evidence="18 19">
    <name type="scientific">Natribacillus halophilus</name>
    <dbReference type="NCBI Taxonomy" id="549003"/>
    <lineage>
        <taxon>Bacteria</taxon>
        <taxon>Bacillati</taxon>
        <taxon>Bacillota</taxon>
        <taxon>Bacilli</taxon>
        <taxon>Bacillales</taxon>
        <taxon>Bacillaceae</taxon>
        <taxon>Natribacillus</taxon>
    </lineage>
</organism>
<feature type="binding site" evidence="16">
    <location>
        <position position="75"/>
    </location>
    <ligand>
        <name>Zn(2+)</name>
        <dbReference type="ChEBI" id="CHEBI:29105"/>
        <label>1</label>
        <note>catalytic</note>
    </ligand>
</feature>
<dbReference type="CDD" id="cd07714">
    <property type="entry name" value="RNaseJ_MBL-fold"/>
    <property type="match status" value="1"/>
</dbReference>
<keyword evidence="19" id="KW-1185">Reference proteome</keyword>
<keyword evidence="7 12" id="KW-0378">Hydrolase</keyword>
<feature type="binding site" evidence="16">
    <location>
        <position position="80"/>
    </location>
    <ligand>
        <name>Zn(2+)</name>
        <dbReference type="ChEBI" id="CHEBI:29105"/>
        <label>1</label>
        <note>catalytic</note>
    </ligand>
</feature>
<dbReference type="NCBIfam" id="TIGR00649">
    <property type="entry name" value="MG423"/>
    <property type="match status" value="1"/>
</dbReference>
<evidence type="ECO:0000256" key="6">
    <source>
        <dbReference type="ARBA" id="ARBA00022759"/>
    </source>
</evidence>
<keyword evidence="10 12" id="KW-0694">RNA-binding</keyword>
<evidence type="ECO:0000313" key="18">
    <source>
        <dbReference type="EMBL" id="SDI95021.1"/>
    </source>
</evidence>
<feature type="binding site" evidence="16">
    <location>
        <position position="165"/>
    </location>
    <ligand>
        <name>Zn(2+)</name>
        <dbReference type="ChEBI" id="CHEBI:29105"/>
        <label>1</label>
        <note>catalytic</note>
    </ligand>
</feature>
<dbReference type="Pfam" id="PF00753">
    <property type="entry name" value="Lactamase_B"/>
    <property type="match status" value="1"/>
</dbReference>
<feature type="domain" description="Metallo-beta-lactamase" evidence="17">
    <location>
        <begin position="22"/>
        <end position="217"/>
    </location>
</feature>
<comment type="cofactor">
    <cofactor evidence="13 16">
        <name>Zn(2+)</name>
        <dbReference type="ChEBI" id="CHEBI:29105"/>
    </cofactor>
    <text evidence="13 16">Binds 2 Zn(2+) ions per subunit. It is not clear if Zn(2+) or Mg(2+) is physiologically important.</text>
</comment>
<evidence type="ECO:0000259" key="17">
    <source>
        <dbReference type="SMART" id="SM00849"/>
    </source>
</evidence>
<keyword evidence="2 12" id="KW-0963">Cytoplasm</keyword>
<feature type="binding site" evidence="16">
    <location>
        <position position="52"/>
    </location>
    <ligand>
        <name>Ca(2+)</name>
        <dbReference type="ChEBI" id="CHEBI:29108"/>
    </ligand>
</feature>
<evidence type="ECO:0000256" key="14">
    <source>
        <dbReference type="PIRSR" id="PIRSR004803-1"/>
    </source>
</evidence>
<name>A0A1G8PR76_9BACI</name>
<dbReference type="SMART" id="SM00849">
    <property type="entry name" value="Lactamase_B"/>
    <property type="match status" value="1"/>
</dbReference>
<dbReference type="HAMAP" id="MF_01491">
    <property type="entry name" value="RNase_J_bact"/>
    <property type="match status" value="1"/>
</dbReference>
<comment type="caution">
    <text evidence="12">Lacks conserved residue(s) required for the propagation of feature annotation.</text>
</comment>
<dbReference type="OrthoDB" id="9758375at2"/>
<evidence type="ECO:0000256" key="13">
    <source>
        <dbReference type="PIRNR" id="PIRNR004803"/>
    </source>
</evidence>
<evidence type="ECO:0000256" key="10">
    <source>
        <dbReference type="ARBA" id="ARBA00022884"/>
    </source>
</evidence>
<dbReference type="FunFam" id="3.10.20.580:FF:000001">
    <property type="entry name" value="Ribonuclease J"/>
    <property type="match status" value="1"/>
</dbReference>
<evidence type="ECO:0000256" key="1">
    <source>
        <dbReference type="ARBA" id="ARBA00004496"/>
    </source>
</evidence>
<dbReference type="Gene3D" id="3.60.15.10">
    <property type="entry name" value="Ribonuclease Z/Hydroxyacylglutathione hydrolase-like"/>
    <property type="match status" value="1"/>
</dbReference>
<keyword evidence="5 13" id="KW-0479">Metal-binding</keyword>
<dbReference type="Pfam" id="PF17770">
    <property type="entry name" value="RNase_J_C"/>
    <property type="match status" value="1"/>
</dbReference>
<keyword evidence="4 12" id="KW-0540">Nuclease</keyword>
<sequence>MSKQENTSKVRVFALGGLGETGKNMYVVEVNDEMIVLDAGQMIPEDDMLGVDIVIADISYLVQNQERVKGIILSHGHAEHCGALPYVLKKLQVPVYGTKLTMGLIEDDLKTHHLLKKTEIKIVSPGDRVKIGNVKAEFFRVSHSIPDCIGVAIDTPQGYVVYTGDFKFDQTPADRKFADTGRMTEYGKKGVLCLLSDSTNAELPGTTPSEKVTEPGIKAVFREALGRVIVSTPSSNVYRIQQAMDAARETNRKVAVVGEAMKKVINISKRLGYLRVPKNLMINVDELANHKGEKIAVLTAGSQGEPTSALHRMAKGTDRQLSIMPKDTVIISAIPTPGKEKSIGRVVDFLYKVGAEVVHSDKDVNVSGHASQEELMLMLNLMKPRHFVPVQGEFRMQIAHGNLAQTTGVHPERVHLLQNGEVLQLEEKNATKSTKVPAGNVLVDGLGIGDVGNIVLRDRRLLSKDGILVVVVTLNKKANTFVSGPDIISRGFVYVRESEELLDEAKQKVTETLRECMNDNVNEWSSLKSNVRDVLSRYLFDQTKRRPMILPIIMEV</sequence>
<dbReference type="GO" id="GO:0006397">
    <property type="term" value="P:mRNA processing"/>
    <property type="evidence" value="ECO:0007669"/>
    <property type="project" value="UniProtKB-ARBA"/>
</dbReference>
<dbReference type="AlphaFoldDB" id="A0A1G8PR76"/>
<dbReference type="PANTHER" id="PTHR43694">
    <property type="entry name" value="RIBONUCLEASE J"/>
    <property type="match status" value="1"/>
</dbReference>
<evidence type="ECO:0000256" key="7">
    <source>
        <dbReference type="ARBA" id="ARBA00022801"/>
    </source>
</evidence>
<reference evidence="18 19" key="1">
    <citation type="submission" date="2016-10" db="EMBL/GenBank/DDBJ databases">
        <authorList>
            <person name="de Groot N.N."/>
        </authorList>
    </citation>
    <scope>NUCLEOTIDE SEQUENCE [LARGE SCALE GENOMIC DNA]</scope>
    <source>
        <strain evidence="18 19">DSM 21771</strain>
    </source>
</reference>
<dbReference type="GO" id="GO:0005737">
    <property type="term" value="C:cytoplasm"/>
    <property type="evidence" value="ECO:0007669"/>
    <property type="project" value="UniProtKB-SubCell"/>
</dbReference>
<evidence type="ECO:0000256" key="2">
    <source>
        <dbReference type="ARBA" id="ARBA00022490"/>
    </source>
</evidence>
<dbReference type="GO" id="GO:0008270">
    <property type="term" value="F:zinc ion binding"/>
    <property type="evidence" value="ECO:0007669"/>
    <property type="project" value="InterPro"/>
</dbReference>
<dbReference type="InterPro" id="IPR042173">
    <property type="entry name" value="RNase_J_2"/>
</dbReference>
<dbReference type="Pfam" id="PF22505">
    <property type="entry name" value="RNase_J_b_CASP"/>
    <property type="match status" value="1"/>
</dbReference>
<protein>
    <recommendedName>
        <fullName evidence="12 13">Ribonuclease J</fullName>
        <shortName evidence="12">RNase J</shortName>
        <ecNumber evidence="12 13">3.1.-.-</ecNumber>
    </recommendedName>
</protein>
<dbReference type="Gene3D" id="3.40.50.10710">
    <property type="entry name" value="Metallo-hydrolase/oxidoreductase"/>
    <property type="match status" value="1"/>
</dbReference>
<keyword evidence="16" id="KW-0106">Calcium</keyword>
<comment type="similarity">
    <text evidence="12 13">Belongs to the metallo-beta-lactamase superfamily. RNA-metabolizing metallo-beta-lactamase-like family. Bacterial RNase J subfamily.</text>
</comment>
<feature type="active site" description="Proton acceptor" evidence="14">
    <location>
        <position position="369"/>
    </location>
</feature>
<dbReference type="GO" id="GO:0004521">
    <property type="term" value="F:RNA endonuclease activity"/>
    <property type="evidence" value="ECO:0007669"/>
    <property type="project" value="UniProtKB-UniRule"/>
</dbReference>
<feature type="binding site" evidence="16">
    <location>
        <position position="143"/>
    </location>
    <ligand>
        <name>Zn(2+)</name>
        <dbReference type="ChEBI" id="CHEBI:29105"/>
        <label>1</label>
        <note>catalytic</note>
    </ligand>
</feature>
<evidence type="ECO:0000256" key="5">
    <source>
        <dbReference type="ARBA" id="ARBA00022723"/>
    </source>
</evidence>
<evidence type="ECO:0000313" key="19">
    <source>
        <dbReference type="Proteomes" id="UP000198853"/>
    </source>
</evidence>
<gene>
    <name evidence="12" type="primary">rnj</name>
    <name evidence="18" type="ORF">SAMN04488123_10968</name>
</gene>
<keyword evidence="6 12" id="KW-0255">Endonuclease</keyword>
<dbReference type="InterPro" id="IPR036866">
    <property type="entry name" value="RibonucZ/Hydroxyglut_hydro"/>
</dbReference>
<evidence type="ECO:0000256" key="3">
    <source>
        <dbReference type="ARBA" id="ARBA00022552"/>
    </source>
</evidence>
<dbReference type="InterPro" id="IPR055132">
    <property type="entry name" value="RNase_J_b_CASP"/>
</dbReference>
<comment type="function">
    <text evidence="12">An RNase that has 5'-3' exonuclease and possibly endonuclease activity. Involved in maturation of rRNA and in some organisms also mRNA maturation and/or decay.</text>
</comment>
<evidence type="ECO:0000256" key="9">
    <source>
        <dbReference type="ARBA" id="ARBA00022839"/>
    </source>
</evidence>
<dbReference type="GO" id="GO:0006364">
    <property type="term" value="P:rRNA processing"/>
    <property type="evidence" value="ECO:0007669"/>
    <property type="project" value="UniProtKB-UniRule"/>
</dbReference>
<dbReference type="RefSeq" id="WP_090398885.1">
    <property type="nucleotide sequence ID" value="NZ_FNEN01000009.1"/>
</dbReference>
<evidence type="ECO:0000256" key="16">
    <source>
        <dbReference type="PIRSR" id="PIRSR004803-3"/>
    </source>
</evidence>
<dbReference type="InterPro" id="IPR041636">
    <property type="entry name" value="RNase_J_C"/>
</dbReference>
<feature type="binding site" evidence="16">
    <location>
        <position position="50"/>
    </location>
    <ligand>
        <name>Ca(2+)</name>
        <dbReference type="ChEBI" id="CHEBI:29108"/>
    </ligand>
</feature>
<comment type="subcellular location">
    <subcellularLocation>
        <location evidence="1 12 13">Cytoplasm</location>
    </subcellularLocation>
</comment>
<dbReference type="PANTHER" id="PTHR43694:SF4">
    <property type="entry name" value="RIBONUCLEASE J 2"/>
    <property type="match status" value="1"/>
</dbReference>
<proteinExistence type="inferred from homology"/>
<comment type="cofactor">
    <cofactor evidence="16">
        <name>Ca(2+)</name>
        <dbReference type="ChEBI" id="CHEBI:29108"/>
    </cofactor>
    <text evidence="16">Binds 1 Ca(2+) cation per subunit. Seen in 1 crystal structure, it is not clear if it is physiologically important.</text>
</comment>
<keyword evidence="3 12" id="KW-0698">rRNA processing</keyword>
<dbReference type="Proteomes" id="UP000198853">
    <property type="component" value="Unassembled WGS sequence"/>
</dbReference>
<evidence type="ECO:0000256" key="15">
    <source>
        <dbReference type="PIRSR" id="PIRSR004803-2"/>
    </source>
</evidence>
<dbReference type="SUPFAM" id="SSF56281">
    <property type="entry name" value="Metallo-hydrolase/oxidoreductase"/>
    <property type="match status" value="1"/>
</dbReference>
<dbReference type="InterPro" id="IPR030854">
    <property type="entry name" value="RNase_J_bac"/>
</dbReference>
<dbReference type="EMBL" id="FNEN01000009">
    <property type="protein sequence ID" value="SDI95021.1"/>
    <property type="molecule type" value="Genomic_DNA"/>
</dbReference>
<evidence type="ECO:0000256" key="8">
    <source>
        <dbReference type="ARBA" id="ARBA00022833"/>
    </source>
</evidence>
<feature type="binding site" evidence="16">
    <location>
        <position position="77"/>
    </location>
    <ligand>
        <name>Zn(2+)</name>
        <dbReference type="ChEBI" id="CHEBI:29105"/>
        <label>1</label>
        <note>catalytic</note>
    </ligand>
</feature>
<dbReference type="InterPro" id="IPR011108">
    <property type="entry name" value="RMMBL"/>
</dbReference>
<dbReference type="GO" id="GO:0003723">
    <property type="term" value="F:RNA binding"/>
    <property type="evidence" value="ECO:0007669"/>
    <property type="project" value="UniProtKB-UniRule"/>
</dbReference>
<dbReference type="InterPro" id="IPR001279">
    <property type="entry name" value="Metallo-B-lactamas"/>
</dbReference>
<dbReference type="Gene3D" id="3.10.20.580">
    <property type="match status" value="1"/>
</dbReference>
<evidence type="ECO:0000256" key="12">
    <source>
        <dbReference type="HAMAP-Rule" id="MF_01491"/>
    </source>
</evidence>
<dbReference type="EC" id="3.1.-.-" evidence="12 13"/>